<reference evidence="2" key="1">
    <citation type="submission" date="2022-08" db="EMBL/GenBank/DDBJ databases">
        <authorList>
            <person name="Kallberg Y."/>
            <person name="Tangrot J."/>
            <person name="Rosling A."/>
        </authorList>
    </citation>
    <scope>NUCLEOTIDE SEQUENCE</scope>
    <source>
        <strain evidence="2">Wild A</strain>
    </source>
</reference>
<proteinExistence type="predicted"/>
<dbReference type="EMBL" id="CAMKVN010000243">
    <property type="protein sequence ID" value="CAI2165698.1"/>
    <property type="molecule type" value="Genomic_DNA"/>
</dbReference>
<evidence type="ECO:0000256" key="1">
    <source>
        <dbReference type="SAM" id="Coils"/>
    </source>
</evidence>
<organism evidence="2 3">
    <name type="scientific">Funneliformis geosporum</name>
    <dbReference type="NCBI Taxonomy" id="1117311"/>
    <lineage>
        <taxon>Eukaryota</taxon>
        <taxon>Fungi</taxon>
        <taxon>Fungi incertae sedis</taxon>
        <taxon>Mucoromycota</taxon>
        <taxon>Glomeromycotina</taxon>
        <taxon>Glomeromycetes</taxon>
        <taxon>Glomerales</taxon>
        <taxon>Glomeraceae</taxon>
        <taxon>Funneliformis</taxon>
    </lineage>
</organism>
<name>A0A9W4SEK3_9GLOM</name>
<dbReference type="AlphaFoldDB" id="A0A9W4SEK3"/>
<keyword evidence="3" id="KW-1185">Reference proteome</keyword>
<protein>
    <submittedName>
        <fullName evidence="2">6250_t:CDS:1</fullName>
    </submittedName>
</protein>
<comment type="caution">
    <text evidence="2">The sequence shown here is derived from an EMBL/GenBank/DDBJ whole genome shotgun (WGS) entry which is preliminary data.</text>
</comment>
<accession>A0A9W4SEK3</accession>
<evidence type="ECO:0000313" key="2">
    <source>
        <dbReference type="EMBL" id="CAI2165698.1"/>
    </source>
</evidence>
<dbReference type="Proteomes" id="UP001153678">
    <property type="component" value="Unassembled WGS sequence"/>
</dbReference>
<gene>
    <name evidence="2" type="ORF">FWILDA_LOCUS2201</name>
</gene>
<keyword evidence="1" id="KW-0175">Coiled coil</keyword>
<sequence length="75" mass="8974">MDKAKLELKNEELETKVEELDDEYQMFEIVLKYNVAMEKFLDQIDLLENKLLAKNQEINWKDYLATKELPALPKQ</sequence>
<evidence type="ECO:0000313" key="3">
    <source>
        <dbReference type="Proteomes" id="UP001153678"/>
    </source>
</evidence>
<feature type="coiled-coil region" evidence="1">
    <location>
        <begin position="1"/>
        <end position="57"/>
    </location>
</feature>